<evidence type="ECO:0000313" key="1">
    <source>
        <dbReference type="EMBL" id="MCI80141.1"/>
    </source>
</evidence>
<protein>
    <submittedName>
        <fullName evidence="1">Uncharacterized protein</fullName>
    </submittedName>
</protein>
<dbReference type="AlphaFoldDB" id="A0A392UZ41"/>
<evidence type="ECO:0000313" key="2">
    <source>
        <dbReference type="Proteomes" id="UP000265520"/>
    </source>
</evidence>
<reference evidence="1 2" key="1">
    <citation type="journal article" date="2018" name="Front. Plant Sci.">
        <title>Red Clover (Trifolium pratense) and Zigzag Clover (T. medium) - A Picture of Genomic Similarities and Differences.</title>
        <authorList>
            <person name="Dluhosova J."/>
            <person name="Istvanek J."/>
            <person name="Nedelnik J."/>
            <person name="Repkova J."/>
        </authorList>
    </citation>
    <scope>NUCLEOTIDE SEQUENCE [LARGE SCALE GENOMIC DNA]</scope>
    <source>
        <strain evidence="2">cv. 10/8</strain>
        <tissue evidence="1">Leaf</tissue>
    </source>
</reference>
<accession>A0A392UZ41</accession>
<organism evidence="1 2">
    <name type="scientific">Trifolium medium</name>
    <dbReference type="NCBI Taxonomy" id="97028"/>
    <lineage>
        <taxon>Eukaryota</taxon>
        <taxon>Viridiplantae</taxon>
        <taxon>Streptophyta</taxon>
        <taxon>Embryophyta</taxon>
        <taxon>Tracheophyta</taxon>
        <taxon>Spermatophyta</taxon>
        <taxon>Magnoliopsida</taxon>
        <taxon>eudicotyledons</taxon>
        <taxon>Gunneridae</taxon>
        <taxon>Pentapetalae</taxon>
        <taxon>rosids</taxon>
        <taxon>fabids</taxon>
        <taxon>Fabales</taxon>
        <taxon>Fabaceae</taxon>
        <taxon>Papilionoideae</taxon>
        <taxon>50 kb inversion clade</taxon>
        <taxon>NPAAA clade</taxon>
        <taxon>Hologalegina</taxon>
        <taxon>IRL clade</taxon>
        <taxon>Trifolieae</taxon>
        <taxon>Trifolium</taxon>
    </lineage>
</organism>
<sequence>AEGDLKWPAMENDGRRAYHALSRAGLKVAHGFHARWDVAARGGA</sequence>
<feature type="non-terminal residue" evidence="1">
    <location>
        <position position="1"/>
    </location>
</feature>
<keyword evidence="2" id="KW-1185">Reference proteome</keyword>
<dbReference type="EMBL" id="LXQA010988778">
    <property type="protein sequence ID" value="MCI80141.1"/>
    <property type="molecule type" value="Genomic_DNA"/>
</dbReference>
<name>A0A392UZ41_9FABA</name>
<comment type="caution">
    <text evidence="1">The sequence shown here is derived from an EMBL/GenBank/DDBJ whole genome shotgun (WGS) entry which is preliminary data.</text>
</comment>
<dbReference type="Proteomes" id="UP000265520">
    <property type="component" value="Unassembled WGS sequence"/>
</dbReference>
<proteinExistence type="predicted"/>